<sequence length="313" mass="35552">RMAPQMTAKVANEEMWSKFHEYGNEMIVIKSGRKLFPRVGFEVYGVEPMAHYSLALSIVRVDENRYKFEDGRWIVAGRVPFDESTVSSVQPRVIQHHDGSISGIYLLKGPVYFDQVALTNDRDNEVGSKIFVQTLCKYRPRLSICRVEEEPTTSSSEQTLLFSDALMEFVAVTQYQNIHIVELKNQFNPYAKGQRFRRCDKTFQSRKRSSDRSSNSASPKQMKLCECTKSCSMQSTVFPVLPKPLDLTLGMHPSAFINPFIGSFSPPPFWNYPFWNALSPFYSVVNPFSSSGAVPFASLTPTRFSSTATIQEI</sequence>
<dbReference type="InterPro" id="IPR001699">
    <property type="entry name" value="TF_T-box"/>
</dbReference>
<dbReference type="GO" id="GO:0005634">
    <property type="term" value="C:nucleus"/>
    <property type="evidence" value="ECO:0007669"/>
    <property type="project" value="UniProtKB-SubCell"/>
</dbReference>
<dbReference type="WBParaSite" id="PgR012_g110_t02">
    <property type="protein sequence ID" value="PgR012_g110_t02"/>
    <property type="gene ID" value="PgR012_g110"/>
</dbReference>
<accession>A0A915ASL6</accession>
<dbReference type="Proteomes" id="UP000887569">
    <property type="component" value="Unplaced"/>
</dbReference>
<dbReference type="PRINTS" id="PR00937">
    <property type="entry name" value="TBOX"/>
</dbReference>
<dbReference type="GO" id="GO:0001708">
    <property type="term" value="P:cell fate specification"/>
    <property type="evidence" value="ECO:0007669"/>
    <property type="project" value="TreeGrafter"/>
</dbReference>
<feature type="domain" description="T-box" evidence="6">
    <location>
        <begin position="10"/>
        <end position="196"/>
    </location>
</feature>
<comment type="caution">
    <text evidence="5">Lacks conserved residue(s) required for the propagation of feature annotation.</text>
</comment>
<protein>
    <submittedName>
        <fullName evidence="8">T-box domain-containing protein</fullName>
    </submittedName>
</protein>
<dbReference type="InterPro" id="IPR046360">
    <property type="entry name" value="T-box_DNA-bd"/>
</dbReference>
<proteinExistence type="predicted"/>
<evidence type="ECO:0000256" key="3">
    <source>
        <dbReference type="ARBA" id="ARBA00023163"/>
    </source>
</evidence>
<keyword evidence="1" id="KW-0805">Transcription regulation</keyword>
<evidence type="ECO:0000256" key="1">
    <source>
        <dbReference type="ARBA" id="ARBA00023015"/>
    </source>
</evidence>
<evidence type="ECO:0000259" key="6">
    <source>
        <dbReference type="PROSITE" id="PS50252"/>
    </source>
</evidence>
<dbReference type="PANTHER" id="PTHR11267:SF181">
    <property type="entry name" value="OPTOMOTOR-BLIND PROTEIN"/>
    <property type="match status" value="1"/>
</dbReference>
<dbReference type="GO" id="GO:0000785">
    <property type="term" value="C:chromatin"/>
    <property type="evidence" value="ECO:0007669"/>
    <property type="project" value="TreeGrafter"/>
</dbReference>
<keyword evidence="7" id="KW-1185">Reference proteome</keyword>
<comment type="subcellular location">
    <subcellularLocation>
        <location evidence="5">Nucleus</location>
    </subcellularLocation>
</comment>
<dbReference type="Pfam" id="PF00907">
    <property type="entry name" value="T-box"/>
    <property type="match status" value="1"/>
</dbReference>
<dbReference type="PANTHER" id="PTHR11267">
    <property type="entry name" value="T-BOX PROTEIN-RELATED"/>
    <property type="match status" value="1"/>
</dbReference>
<dbReference type="SUPFAM" id="SSF49417">
    <property type="entry name" value="p53-like transcription factors"/>
    <property type="match status" value="1"/>
</dbReference>
<dbReference type="GO" id="GO:0045893">
    <property type="term" value="P:positive regulation of DNA-templated transcription"/>
    <property type="evidence" value="ECO:0007669"/>
    <property type="project" value="InterPro"/>
</dbReference>
<evidence type="ECO:0000256" key="4">
    <source>
        <dbReference type="ARBA" id="ARBA00023242"/>
    </source>
</evidence>
<dbReference type="GO" id="GO:0000981">
    <property type="term" value="F:DNA-binding transcription factor activity, RNA polymerase II-specific"/>
    <property type="evidence" value="ECO:0007669"/>
    <property type="project" value="TreeGrafter"/>
</dbReference>
<keyword evidence="4 5" id="KW-0539">Nucleus</keyword>
<evidence type="ECO:0000256" key="5">
    <source>
        <dbReference type="PROSITE-ProRule" id="PRU00201"/>
    </source>
</evidence>
<dbReference type="PROSITE" id="PS50252">
    <property type="entry name" value="TBOX_3"/>
    <property type="match status" value="1"/>
</dbReference>
<dbReference type="SMART" id="SM00425">
    <property type="entry name" value="TBOX"/>
    <property type="match status" value="1"/>
</dbReference>
<evidence type="ECO:0000313" key="8">
    <source>
        <dbReference type="WBParaSite" id="PgR012_g110_t02"/>
    </source>
</evidence>
<organism evidence="7 8">
    <name type="scientific">Parascaris univalens</name>
    <name type="common">Nematode worm</name>
    <dbReference type="NCBI Taxonomy" id="6257"/>
    <lineage>
        <taxon>Eukaryota</taxon>
        <taxon>Metazoa</taxon>
        <taxon>Ecdysozoa</taxon>
        <taxon>Nematoda</taxon>
        <taxon>Chromadorea</taxon>
        <taxon>Rhabditida</taxon>
        <taxon>Spirurina</taxon>
        <taxon>Ascaridomorpha</taxon>
        <taxon>Ascaridoidea</taxon>
        <taxon>Ascarididae</taxon>
        <taxon>Parascaris</taxon>
    </lineage>
</organism>
<evidence type="ECO:0000256" key="2">
    <source>
        <dbReference type="ARBA" id="ARBA00023125"/>
    </source>
</evidence>
<reference evidence="8" key="1">
    <citation type="submission" date="2022-11" db="UniProtKB">
        <authorList>
            <consortium name="WormBaseParasite"/>
        </authorList>
    </citation>
    <scope>IDENTIFICATION</scope>
</reference>
<evidence type="ECO:0000313" key="7">
    <source>
        <dbReference type="Proteomes" id="UP000887569"/>
    </source>
</evidence>
<dbReference type="Gene3D" id="2.60.40.820">
    <property type="entry name" value="Transcription factor, T-box"/>
    <property type="match status" value="1"/>
</dbReference>
<dbReference type="InterPro" id="IPR008967">
    <property type="entry name" value="p53-like_TF_DNA-bd_sf"/>
</dbReference>
<keyword evidence="2 5" id="KW-0238">DNA-binding</keyword>
<dbReference type="CDD" id="cd00182">
    <property type="entry name" value="T-box"/>
    <property type="match status" value="1"/>
</dbReference>
<name>A0A915ASL6_PARUN</name>
<dbReference type="GO" id="GO:0000978">
    <property type="term" value="F:RNA polymerase II cis-regulatory region sequence-specific DNA binding"/>
    <property type="evidence" value="ECO:0007669"/>
    <property type="project" value="InterPro"/>
</dbReference>
<keyword evidence="3" id="KW-0804">Transcription</keyword>
<dbReference type="AlphaFoldDB" id="A0A915ASL6"/>
<dbReference type="InterPro" id="IPR036960">
    <property type="entry name" value="T-box_sf"/>
</dbReference>